<dbReference type="InterPro" id="IPR036282">
    <property type="entry name" value="Glutathione-S-Trfase_C_sf"/>
</dbReference>
<comment type="caution">
    <text evidence="4">The sequence shown here is derived from an EMBL/GenBank/DDBJ whole genome shotgun (WGS) entry which is preliminary data.</text>
</comment>
<dbReference type="RefSeq" id="WP_191324622.1">
    <property type="nucleotide sequence ID" value="NZ_BMZP01000010.1"/>
</dbReference>
<dbReference type="InterPro" id="IPR053605">
    <property type="entry name" value="Lignin-Degrading_GST-like"/>
</dbReference>
<dbReference type="EMBL" id="JBHRYE010000053">
    <property type="protein sequence ID" value="MFC3673850.1"/>
    <property type="molecule type" value="Genomic_DNA"/>
</dbReference>
<organism evidence="4 5">
    <name type="scientific">Novosphingobium pokkalii</name>
    <dbReference type="NCBI Taxonomy" id="1770194"/>
    <lineage>
        <taxon>Bacteria</taxon>
        <taxon>Pseudomonadati</taxon>
        <taxon>Pseudomonadota</taxon>
        <taxon>Alphaproteobacteria</taxon>
        <taxon>Sphingomonadales</taxon>
        <taxon>Sphingomonadaceae</taxon>
        <taxon>Novosphingobium</taxon>
    </lineage>
</organism>
<dbReference type="InterPro" id="IPR036249">
    <property type="entry name" value="Thioredoxin-like_sf"/>
</dbReference>
<dbReference type="NCBIfam" id="NF042997">
    <property type="entry name" value="bet_ethrase"/>
    <property type="match status" value="1"/>
</dbReference>
<feature type="domain" description="Glutathione S-transferase UstS-like C-terminal" evidence="3">
    <location>
        <begin position="100"/>
        <end position="201"/>
    </location>
</feature>
<evidence type="ECO:0000259" key="2">
    <source>
        <dbReference type="Pfam" id="PF13417"/>
    </source>
</evidence>
<dbReference type="Gene3D" id="1.20.1050.10">
    <property type="match status" value="1"/>
</dbReference>
<dbReference type="Proteomes" id="UP001595683">
    <property type="component" value="Unassembled WGS sequence"/>
</dbReference>
<protein>
    <submittedName>
        <fullName evidence="4">Beta-etherase</fullName>
    </submittedName>
</protein>
<evidence type="ECO:0000313" key="5">
    <source>
        <dbReference type="Proteomes" id="UP001595683"/>
    </source>
</evidence>
<feature type="compositionally biased region" description="Polar residues" evidence="1">
    <location>
        <begin position="262"/>
        <end position="281"/>
    </location>
</feature>
<dbReference type="SUPFAM" id="SSF52833">
    <property type="entry name" value="Thioredoxin-like"/>
    <property type="match status" value="1"/>
</dbReference>
<proteinExistence type="predicted"/>
<gene>
    <name evidence="4" type="ORF">ACFOOT_20720</name>
</gene>
<dbReference type="Pfam" id="PF22041">
    <property type="entry name" value="GST_C_7"/>
    <property type="match status" value="1"/>
</dbReference>
<dbReference type="InterPro" id="IPR054416">
    <property type="entry name" value="GST_UstS-like_C"/>
</dbReference>
<name>A0ABV7V8W3_9SPHN</name>
<dbReference type="Gene3D" id="3.40.30.10">
    <property type="entry name" value="Glutaredoxin"/>
    <property type="match status" value="1"/>
</dbReference>
<evidence type="ECO:0000313" key="4">
    <source>
        <dbReference type="EMBL" id="MFC3673850.1"/>
    </source>
</evidence>
<reference evidence="5" key="1">
    <citation type="journal article" date="2019" name="Int. J. Syst. Evol. Microbiol.">
        <title>The Global Catalogue of Microorganisms (GCM) 10K type strain sequencing project: providing services to taxonomists for standard genome sequencing and annotation.</title>
        <authorList>
            <consortium name="The Broad Institute Genomics Platform"/>
            <consortium name="The Broad Institute Genome Sequencing Center for Infectious Disease"/>
            <person name="Wu L."/>
            <person name="Ma J."/>
        </authorList>
    </citation>
    <scope>NUCLEOTIDE SEQUENCE [LARGE SCALE GENOMIC DNA]</scope>
    <source>
        <strain evidence="5">KCTC 42224</strain>
    </source>
</reference>
<evidence type="ECO:0000256" key="1">
    <source>
        <dbReference type="SAM" id="MobiDB-lite"/>
    </source>
</evidence>
<feature type="region of interest" description="Disordered" evidence="1">
    <location>
        <begin position="258"/>
        <end position="281"/>
    </location>
</feature>
<keyword evidence="5" id="KW-1185">Reference proteome</keyword>
<dbReference type="Pfam" id="PF13417">
    <property type="entry name" value="GST_N_3"/>
    <property type="match status" value="1"/>
</dbReference>
<feature type="domain" description="GST N-terminal" evidence="2">
    <location>
        <begin position="17"/>
        <end position="86"/>
    </location>
</feature>
<accession>A0ABV7V8W3</accession>
<dbReference type="CDD" id="cd03202">
    <property type="entry name" value="GST_C_etherase_LigE"/>
    <property type="match status" value="1"/>
</dbReference>
<sequence length="281" mass="31063">MAKDNKITFYDLAISTGATISPFVWATKYALKHKGFDLDVVPGGFTGILERTGGKTERLPAIVDDGTWVLDSWGIVEYLDATYPDRPLLIPHESVAATLKALDHWFWGAAVGPWMRCFCADYRDLSLPQDHEYITHSREKMLGRKLEEIQAGREDRLAGISAALEPLRSTLAQHPWLGGSAPNYADYRILGGFLFTASVCKTPVLAPDDPLRDWLDRCLDLHGGLGRHPGLFPLFGLEQREGDVPLFNRQGGLGGIYKRNTGPASTQAETQKITQGMKQPA</sequence>
<evidence type="ECO:0000259" key="3">
    <source>
        <dbReference type="Pfam" id="PF22041"/>
    </source>
</evidence>
<dbReference type="InterPro" id="IPR004045">
    <property type="entry name" value="Glutathione_S-Trfase_N"/>
</dbReference>
<dbReference type="SUPFAM" id="SSF47616">
    <property type="entry name" value="GST C-terminal domain-like"/>
    <property type="match status" value="1"/>
</dbReference>